<feature type="compositionally biased region" description="Basic and acidic residues" evidence="2">
    <location>
        <begin position="471"/>
        <end position="514"/>
    </location>
</feature>
<feature type="compositionally biased region" description="Basic and acidic residues" evidence="2">
    <location>
        <begin position="523"/>
        <end position="534"/>
    </location>
</feature>
<feature type="domain" description="VWFA" evidence="4">
    <location>
        <begin position="93"/>
        <end position="285"/>
    </location>
</feature>
<keyword evidence="3" id="KW-1133">Transmembrane helix</keyword>
<proteinExistence type="predicted"/>
<dbReference type="AlphaFoldDB" id="A0A318V6W7"/>
<dbReference type="RefSeq" id="WP_110573475.1">
    <property type="nucleotide sequence ID" value="NZ_QKLW01000002.1"/>
</dbReference>
<dbReference type="PANTHER" id="PTHR22550">
    <property type="entry name" value="SPORE GERMINATION PROTEIN"/>
    <property type="match status" value="1"/>
</dbReference>
<feature type="transmembrane region" description="Helical" evidence="3">
    <location>
        <begin position="12"/>
        <end position="30"/>
    </location>
</feature>
<dbReference type="PROSITE" id="PS50005">
    <property type="entry name" value="TPR"/>
    <property type="match status" value="1"/>
</dbReference>
<dbReference type="InterPro" id="IPR036465">
    <property type="entry name" value="vWFA_dom_sf"/>
</dbReference>
<dbReference type="Gene3D" id="1.25.40.10">
    <property type="entry name" value="Tetratricopeptide repeat domain"/>
    <property type="match status" value="1"/>
</dbReference>
<evidence type="ECO:0000313" key="6">
    <source>
        <dbReference type="Proteomes" id="UP000247551"/>
    </source>
</evidence>
<gene>
    <name evidence="5" type="ORF">DFP75_102332</name>
</gene>
<dbReference type="Gene3D" id="3.40.50.410">
    <property type="entry name" value="von Willebrand factor, type A domain"/>
    <property type="match status" value="1"/>
</dbReference>
<dbReference type="PROSITE" id="PS50234">
    <property type="entry name" value="VWFA"/>
    <property type="match status" value="1"/>
</dbReference>
<evidence type="ECO:0000313" key="5">
    <source>
        <dbReference type="EMBL" id="PYF83238.1"/>
    </source>
</evidence>
<evidence type="ECO:0000256" key="2">
    <source>
        <dbReference type="SAM" id="MobiDB-lite"/>
    </source>
</evidence>
<dbReference type="InterPro" id="IPR050768">
    <property type="entry name" value="UPF0353/GerABKA_families"/>
</dbReference>
<dbReference type="PROSITE" id="PS50293">
    <property type="entry name" value="TPR_REGION"/>
    <property type="match status" value="1"/>
</dbReference>
<sequence length="578" mass="65774">MILFDIIHFERPLWLILLPITLLIAFLVTTKSANSRTLNKVVDQRLMQHLVYKNTASNINKWLGLAAVSLCWIGLAGISWTKAPSTMFENTQKTILVVDQSMSMYATDLKPNRQTQLKQTIRDILDNSKEGEIALVAFAGEGFVISPFSQDRETITHFLLALDPLIMPVYGSNLTSGIESALSLSPNSAEPVHLIVLTDDLSEQDQNTIPALLKGKNIQLDLIAVGTQNASIIKLPDGQILRKNGRNVMPTTPIDDLKALTTSLGGRFYQGRLTPQSLEDITDTALSNEQTQKAQNKSIHWIEQGHWFALPFLLWLAFQFRKGMLFMLLLSVLYFPSDKSYADPLDWFLTPDQKGQQAVDQGNWQAADQYFQQPEWKAASSYALENYPEAVKQLNNLNRNAADNYNLGNALALSGETDQAIQAYEKALEQDPSLKAAKENLEYLKKQQQEQQKKDQQQKEQQKSKQQNQDKNQDKQSDSSDQNDSKDDQEAKKDDKNNEKQDNTKTPEDNKQNDNSDEPEPSEPEKAQLDKEKTQALNQWLRQIQDDPGLLLQRKLWYLHQEKRNENRFSQEDGQNPW</sequence>
<feature type="transmembrane region" description="Helical" evidence="3">
    <location>
        <begin position="62"/>
        <end position="80"/>
    </location>
</feature>
<feature type="repeat" description="TPR" evidence="1">
    <location>
        <begin position="401"/>
        <end position="434"/>
    </location>
</feature>
<evidence type="ECO:0000259" key="4">
    <source>
        <dbReference type="PROSITE" id="PS50234"/>
    </source>
</evidence>
<keyword evidence="1" id="KW-0802">TPR repeat</keyword>
<comment type="caution">
    <text evidence="5">The sequence shown here is derived from an EMBL/GenBank/DDBJ whole genome shotgun (WGS) entry which is preliminary data.</text>
</comment>
<protein>
    <submittedName>
        <fullName evidence="5">Ca-activated chloride channel family protein</fullName>
    </submittedName>
</protein>
<evidence type="ECO:0000256" key="3">
    <source>
        <dbReference type="SAM" id="Phobius"/>
    </source>
</evidence>
<dbReference type="SMART" id="SM00327">
    <property type="entry name" value="VWA"/>
    <property type="match status" value="1"/>
</dbReference>
<accession>A0A318V6W7</accession>
<dbReference type="SUPFAM" id="SSF53300">
    <property type="entry name" value="vWA-like"/>
    <property type="match status" value="1"/>
</dbReference>
<dbReference type="EMBL" id="QKLW01000002">
    <property type="protein sequence ID" value="PYF83238.1"/>
    <property type="molecule type" value="Genomic_DNA"/>
</dbReference>
<keyword evidence="3" id="KW-0812">Transmembrane</keyword>
<dbReference type="PANTHER" id="PTHR22550:SF14">
    <property type="entry name" value="VWFA DOMAIN-CONTAINING PROTEIN"/>
    <property type="match status" value="1"/>
</dbReference>
<keyword evidence="6" id="KW-1185">Reference proteome</keyword>
<dbReference type="InterPro" id="IPR002035">
    <property type="entry name" value="VWF_A"/>
</dbReference>
<feature type="compositionally biased region" description="Basic and acidic residues" evidence="2">
    <location>
        <begin position="446"/>
        <end position="463"/>
    </location>
</feature>
<organism evidence="5 6">
    <name type="scientific">Marinomonas alcarazii</name>
    <dbReference type="NCBI Taxonomy" id="491949"/>
    <lineage>
        <taxon>Bacteria</taxon>
        <taxon>Pseudomonadati</taxon>
        <taxon>Pseudomonadota</taxon>
        <taxon>Gammaproteobacteria</taxon>
        <taxon>Oceanospirillales</taxon>
        <taxon>Oceanospirillaceae</taxon>
        <taxon>Marinomonas</taxon>
    </lineage>
</organism>
<name>A0A318V6W7_9GAMM</name>
<dbReference type="SMART" id="SM00028">
    <property type="entry name" value="TPR"/>
    <property type="match status" value="1"/>
</dbReference>
<reference evidence="5 6" key="1">
    <citation type="submission" date="2018-06" db="EMBL/GenBank/DDBJ databases">
        <title>Genomic Encyclopedia of Type Strains, Phase III (KMG-III): the genomes of soil and plant-associated and newly described type strains.</title>
        <authorList>
            <person name="Whitman W."/>
        </authorList>
    </citation>
    <scope>NUCLEOTIDE SEQUENCE [LARGE SCALE GENOMIC DNA]</scope>
    <source>
        <strain evidence="5 6">CECT 7730</strain>
    </source>
</reference>
<dbReference type="SUPFAM" id="SSF48452">
    <property type="entry name" value="TPR-like"/>
    <property type="match status" value="1"/>
</dbReference>
<dbReference type="Pfam" id="PF13519">
    <property type="entry name" value="VWA_2"/>
    <property type="match status" value="1"/>
</dbReference>
<dbReference type="Proteomes" id="UP000247551">
    <property type="component" value="Unassembled WGS sequence"/>
</dbReference>
<dbReference type="Pfam" id="PF00515">
    <property type="entry name" value="TPR_1"/>
    <property type="match status" value="1"/>
</dbReference>
<feature type="region of interest" description="Disordered" evidence="2">
    <location>
        <begin position="446"/>
        <end position="534"/>
    </location>
</feature>
<keyword evidence="3" id="KW-0472">Membrane</keyword>
<dbReference type="InterPro" id="IPR011990">
    <property type="entry name" value="TPR-like_helical_dom_sf"/>
</dbReference>
<evidence type="ECO:0000256" key="1">
    <source>
        <dbReference type="PROSITE-ProRule" id="PRU00339"/>
    </source>
</evidence>
<dbReference type="InterPro" id="IPR019734">
    <property type="entry name" value="TPR_rpt"/>
</dbReference>